<feature type="transmembrane region" description="Helical" evidence="7">
    <location>
        <begin position="176"/>
        <end position="197"/>
    </location>
</feature>
<dbReference type="SUPFAM" id="SSF103473">
    <property type="entry name" value="MFS general substrate transporter"/>
    <property type="match status" value="1"/>
</dbReference>
<name>A0A2T0FC86_9ASCO</name>
<evidence type="ECO:0000256" key="7">
    <source>
        <dbReference type="SAM" id="Phobius"/>
    </source>
</evidence>
<protein>
    <submittedName>
        <fullName evidence="9">Vitamin H transporter 1</fullName>
    </submittedName>
</protein>
<feature type="transmembrane region" description="Helical" evidence="7">
    <location>
        <begin position="424"/>
        <end position="449"/>
    </location>
</feature>
<dbReference type="GO" id="GO:0015225">
    <property type="term" value="F:biotin transmembrane transporter activity"/>
    <property type="evidence" value="ECO:0007669"/>
    <property type="project" value="TreeGrafter"/>
</dbReference>
<dbReference type="EMBL" id="NDIQ01000001">
    <property type="protein sequence ID" value="PRT52575.1"/>
    <property type="molecule type" value="Genomic_DNA"/>
</dbReference>
<evidence type="ECO:0000256" key="1">
    <source>
        <dbReference type="ARBA" id="ARBA00004141"/>
    </source>
</evidence>
<organism evidence="9 10">
    <name type="scientific">Wickerhamiella sorbophila</name>
    <dbReference type="NCBI Taxonomy" id="45607"/>
    <lineage>
        <taxon>Eukaryota</taxon>
        <taxon>Fungi</taxon>
        <taxon>Dikarya</taxon>
        <taxon>Ascomycota</taxon>
        <taxon>Saccharomycotina</taxon>
        <taxon>Dipodascomycetes</taxon>
        <taxon>Dipodascales</taxon>
        <taxon>Trichomonascaceae</taxon>
        <taxon>Wickerhamiella</taxon>
    </lineage>
</organism>
<feature type="domain" description="Major facilitator superfamily (MFS) profile" evidence="8">
    <location>
        <begin position="51"/>
        <end position="480"/>
    </location>
</feature>
<sequence>MEDSKSFTQEQQLESFTSESSLENGGPDHQKRLNKIYRKLDWRIIPPLWGLYFLSSLGGGAYGNSLTMNSGVGHSLPQVLKLTSSHLSTASALEYVGYIVFDLPMNLIMSVVAPHTWMSRIETSIGLVYACYTAVNNSSGLIAIRFFTGMATAGIWPGMAYYISMWYPPHRAAARIGYYFTAAQLSTAVAGLIAAGFQKMDGTLGYYGWQWLFLIYGVVTTAYGILVVFILPDRPRGLRGNEPTNWFTKFFEFMTYHGSPPLNPEEEEIHYQDMKERYNKRQVWNLRDLWVVLKDVRLWPLVLMYFGVVGTGIAIMVYATTIIQAIDPGLSSIDLSLLTAPIWLFDLAAIVLITPISDFLKNYRALVFSFSTMIIIVGMCVTTWAPYQWSQYGGLLICGFGLGPTVPITMAWGAEIFQARHGDLGAAASTALISGLGNLGSVSTTYALYSGWPADKAHHYRNSNIVIMALLGFSIFSAACCTWLRFALGDFGNQRLTDVTFLKFFKRTLRQN</sequence>
<keyword evidence="5 7" id="KW-0472">Membrane</keyword>
<comment type="caution">
    <text evidence="9">The sequence shown here is derived from an EMBL/GenBank/DDBJ whole genome shotgun (WGS) entry which is preliminary data.</text>
</comment>
<keyword evidence="2" id="KW-0813">Transport</keyword>
<dbReference type="GO" id="GO:1901604">
    <property type="term" value="F:dethiobiotin transmembrane transporter activity"/>
    <property type="evidence" value="ECO:0007669"/>
    <property type="project" value="TreeGrafter"/>
</dbReference>
<dbReference type="STRING" id="45607.A0A2T0FC86"/>
<keyword evidence="4 7" id="KW-1133">Transmembrane helix</keyword>
<dbReference type="Proteomes" id="UP000238350">
    <property type="component" value="Unassembled WGS sequence"/>
</dbReference>
<dbReference type="RefSeq" id="XP_024662521.1">
    <property type="nucleotide sequence ID" value="XM_024806753.1"/>
</dbReference>
<dbReference type="Gene3D" id="1.20.1250.20">
    <property type="entry name" value="MFS general substrate transporter like domains"/>
    <property type="match status" value="2"/>
</dbReference>
<feature type="transmembrane region" description="Helical" evidence="7">
    <location>
        <begin position="209"/>
        <end position="231"/>
    </location>
</feature>
<evidence type="ECO:0000313" key="10">
    <source>
        <dbReference type="Proteomes" id="UP000238350"/>
    </source>
</evidence>
<feature type="transmembrane region" description="Helical" evidence="7">
    <location>
        <begin position="365"/>
        <end position="386"/>
    </location>
</feature>
<dbReference type="GO" id="GO:0005886">
    <property type="term" value="C:plasma membrane"/>
    <property type="evidence" value="ECO:0007669"/>
    <property type="project" value="TreeGrafter"/>
</dbReference>
<feature type="transmembrane region" description="Helical" evidence="7">
    <location>
        <begin position="335"/>
        <end position="353"/>
    </location>
</feature>
<dbReference type="Pfam" id="PF07690">
    <property type="entry name" value="MFS_1"/>
    <property type="match status" value="1"/>
</dbReference>
<evidence type="ECO:0000256" key="4">
    <source>
        <dbReference type="ARBA" id="ARBA00022989"/>
    </source>
</evidence>
<feature type="transmembrane region" description="Helical" evidence="7">
    <location>
        <begin position="465"/>
        <end position="486"/>
    </location>
</feature>
<evidence type="ECO:0000313" key="9">
    <source>
        <dbReference type="EMBL" id="PRT52575.1"/>
    </source>
</evidence>
<dbReference type="GeneID" id="36513944"/>
<proteinExistence type="predicted"/>
<feature type="region of interest" description="Disordered" evidence="6">
    <location>
        <begin position="1"/>
        <end position="28"/>
    </location>
</feature>
<dbReference type="AlphaFoldDB" id="A0A2T0FC86"/>
<keyword evidence="10" id="KW-1185">Reference proteome</keyword>
<dbReference type="InterPro" id="IPR036259">
    <property type="entry name" value="MFS_trans_sf"/>
</dbReference>
<feature type="compositionally biased region" description="Polar residues" evidence="6">
    <location>
        <begin position="1"/>
        <end position="23"/>
    </location>
</feature>
<gene>
    <name evidence="9" type="ORF">B9G98_00195</name>
</gene>
<feature type="transmembrane region" description="Helical" evidence="7">
    <location>
        <begin position="392"/>
        <end position="412"/>
    </location>
</feature>
<dbReference type="OrthoDB" id="5298304at2759"/>
<dbReference type="GO" id="GO:1905135">
    <property type="term" value="P:biotin import across plasma membrane"/>
    <property type="evidence" value="ECO:0007669"/>
    <property type="project" value="TreeGrafter"/>
</dbReference>
<evidence type="ECO:0000256" key="5">
    <source>
        <dbReference type="ARBA" id="ARBA00023136"/>
    </source>
</evidence>
<reference evidence="9 10" key="1">
    <citation type="submission" date="2017-04" db="EMBL/GenBank/DDBJ databases">
        <title>Genome sequencing of [Candida] sorbophila.</title>
        <authorList>
            <person name="Ahn J.O."/>
        </authorList>
    </citation>
    <scope>NUCLEOTIDE SEQUENCE [LARGE SCALE GENOMIC DNA]</scope>
    <source>
        <strain evidence="9 10">DS02</strain>
    </source>
</reference>
<dbReference type="PROSITE" id="PS50850">
    <property type="entry name" value="MFS"/>
    <property type="match status" value="1"/>
</dbReference>
<evidence type="ECO:0000256" key="6">
    <source>
        <dbReference type="SAM" id="MobiDB-lite"/>
    </source>
</evidence>
<feature type="transmembrane region" description="Helical" evidence="7">
    <location>
        <begin position="142"/>
        <end position="164"/>
    </location>
</feature>
<comment type="subcellular location">
    <subcellularLocation>
        <location evidence="1">Membrane</location>
        <topology evidence="1">Multi-pass membrane protein</topology>
    </subcellularLocation>
</comment>
<dbReference type="PANTHER" id="PTHR43791">
    <property type="entry name" value="PERMEASE-RELATED"/>
    <property type="match status" value="1"/>
</dbReference>
<dbReference type="PANTHER" id="PTHR43791:SF33">
    <property type="entry name" value="VITAMIN H TRANSPORTER 1"/>
    <property type="match status" value="1"/>
</dbReference>
<evidence type="ECO:0000256" key="3">
    <source>
        <dbReference type="ARBA" id="ARBA00022692"/>
    </source>
</evidence>
<feature type="transmembrane region" description="Helical" evidence="7">
    <location>
        <begin position="40"/>
        <end position="62"/>
    </location>
</feature>
<accession>A0A2T0FC86</accession>
<keyword evidence="3 7" id="KW-0812">Transmembrane</keyword>
<evidence type="ECO:0000256" key="2">
    <source>
        <dbReference type="ARBA" id="ARBA00022448"/>
    </source>
</evidence>
<dbReference type="GO" id="GO:0015295">
    <property type="term" value="F:solute:proton symporter activity"/>
    <property type="evidence" value="ECO:0007669"/>
    <property type="project" value="TreeGrafter"/>
</dbReference>
<evidence type="ECO:0000259" key="8">
    <source>
        <dbReference type="PROSITE" id="PS50850"/>
    </source>
</evidence>
<feature type="transmembrane region" description="Helical" evidence="7">
    <location>
        <begin position="302"/>
        <end position="323"/>
    </location>
</feature>
<dbReference type="InterPro" id="IPR020846">
    <property type="entry name" value="MFS_dom"/>
</dbReference>
<dbReference type="InterPro" id="IPR011701">
    <property type="entry name" value="MFS"/>
</dbReference>